<keyword evidence="1" id="KW-0812">Transmembrane</keyword>
<sequence>MDPELLVGHVSERGSFQRLDQVAHQQATETTSCFGATCDNLHLRLVAVFQTEEEVGLQAAAAQTGRHDLGGRDGTDGSWAALQHRKCKSIMSSTVSPLRVRLYSIWLMSLLAITFVTRVVMLMVLGSLSNNGQLGLLRERRAVTSPFIHLGLMALLSALSIHVKDASRDLLWYFFVWVVPK</sequence>
<accession>A0AA40AMA5</accession>
<dbReference type="EMBL" id="JAUIRO010000004">
    <property type="protein sequence ID" value="KAK0718454.1"/>
    <property type="molecule type" value="Genomic_DNA"/>
</dbReference>
<keyword evidence="3" id="KW-1185">Reference proteome</keyword>
<evidence type="ECO:0000313" key="3">
    <source>
        <dbReference type="Proteomes" id="UP001172101"/>
    </source>
</evidence>
<protein>
    <submittedName>
        <fullName evidence="2">Uncharacterized protein</fullName>
    </submittedName>
</protein>
<keyword evidence="1" id="KW-0472">Membrane</keyword>
<evidence type="ECO:0000256" key="1">
    <source>
        <dbReference type="SAM" id="Phobius"/>
    </source>
</evidence>
<organism evidence="2 3">
    <name type="scientific">Lasiosphaeria miniovina</name>
    <dbReference type="NCBI Taxonomy" id="1954250"/>
    <lineage>
        <taxon>Eukaryota</taxon>
        <taxon>Fungi</taxon>
        <taxon>Dikarya</taxon>
        <taxon>Ascomycota</taxon>
        <taxon>Pezizomycotina</taxon>
        <taxon>Sordariomycetes</taxon>
        <taxon>Sordariomycetidae</taxon>
        <taxon>Sordariales</taxon>
        <taxon>Lasiosphaeriaceae</taxon>
        <taxon>Lasiosphaeria</taxon>
    </lineage>
</organism>
<dbReference type="GeneID" id="85329919"/>
<comment type="caution">
    <text evidence="2">The sequence shown here is derived from an EMBL/GenBank/DDBJ whole genome shotgun (WGS) entry which is preliminary data.</text>
</comment>
<dbReference type="Proteomes" id="UP001172101">
    <property type="component" value="Unassembled WGS sequence"/>
</dbReference>
<keyword evidence="1" id="KW-1133">Transmembrane helix</keyword>
<name>A0AA40AMA5_9PEZI</name>
<evidence type="ECO:0000313" key="2">
    <source>
        <dbReference type="EMBL" id="KAK0718454.1"/>
    </source>
</evidence>
<feature type="transmembrane region" description="Helical" evidence="1">
    <location>
        <begin position="146"/>
        <end position="163"/>
    </location>
</feature>
<dbReference type="RefSeq" id="XP_060297247.1">
    <property type="nucleotide sequence ID" value="XM_060446649.1"/>
</dbReference>
<reference evidence="2" key="1">
    <citation type="submission" date="2023-06" db="EMBL/GenBank/DDBJ databases">
        <title>Genome-scale phylogeny and comparative genomics of the fungal order Sordariales.</title>
        <authorList>
            <consortium name="Lawrence Berkeley National Laboratory"/>
            <person name="Hensen N."/>
            <person name="Bonometti L."/>
            <person name="Westerberg I."/>
            <person name="Brannstrom I.O."/>
            <person name="Guillou S."/>
            <person name="Cros-Aarteil S."/>
            <person name="Calhoun S."/>
            <person name="Haridas S."/>
            <person name="Kuo A."/>
            <person name="Mondo S."/>
            <person name="Pangilinan J."/>
            <person name="Riley R."/>
            <person name="LaButti K."/>
            <person name="Andreopoulos B."/>
            <person name="Lipzen A."/>
            <person name="Chen C."/>
            <person name="Yanf M."/>
            <person name="Daum C."/>
            <person name="Ng V."/>
            <person name="Clum A."/>
            <person name="Steindorff A."/>
            <person name="Ohm R."/>
            <person name="Martin F."/>
            <person name="Silar P."/>
            <person name="Natvig D."/>
            <person name="Lalanne C."/>
            <person name="Gautier V."/>
            <person name="Ament-velasquez S.L."/>
            <person name="Kruys A."/>
            <person name="Hutchinson M.I."/>
            <person name="Powell A.J."/>
            <person name="Barry K."/>
            <person name="Miller A.N."/>
            <person name="Grigoriev I.V."/>
            <person name="Debuchy R."/>
            <person name="Gladieux P."/>
            <person name="Thoren M.H."/>
            <person name="Johannesson H."/>
        </authorList>
    </citation>
    <scope>NUCLEOTIDE SEQUENCE</scope>
    <source>
        <strain evidence="2">SMH2392-1A</strain>
    </source>
</reference>
<dbReference type="AlphaFoldDB" id="A0AA40AMA5"/>
<gene>
    <name evidence="2" type="ORF">B0T26DRAFT_778567</name>
</gene>
<proteinExistence type="predicted"/>
<feature type="transmembrane region" description="Helical" evidence="1">
    <location>
        <begin position="105"/>
        <end position="126"/>
    </location>
</feature>